<comment type="caution">
    <text evidence="12">The sequence shown here is derived from an EMBL/GenBank/DDBJ whole genome shotgun (WGS) entry which is preliminary data.</text>
</comment>
<evidence type="ECO:0000313" key="12">
    <source>
        <dbReference type="EMBL" id="HHJ81259.1"/>
    </source>
</evidence>
<proteinExistence type="inferred from homology"/>
<dbReference type="Pfam" id="PF05164">
    <property type="entry name" value="ZapA"/>
    <property type="match status" value="1"/>
</dbReference>
<dbReference type="Gene3D" id="1.20.5.50">
    <property type="match status" value="1"/>
</dbReference>
<evidence type="ECO:0000256" key="1">
    <source>
        <dbReference type="ARBA" id="ARBA00004496"/>
    </source>
</evidence>
<organism evidence="12">
    <name type="scientific">Candidatus Tenderia electrophaga</name>
    <dbReference type="NCBI Taxonomy" id="1748243"/>
    <lineage>
        <taxon>Bacteria</taxon>
        <taxon>Pseudomonadati</taxon>
        <taxon>Pseudomonadota</taxon>
        <taxon>Gammaproteobacteria</taxon>
        <taxon>Candidatus Tenderiales</taxon>
        <taxon>Candidatus Tenderiaceae</taxon>
        <taxon>Candidatus Tenderia</taxon>
    </lineage>
</organism>
<reference evidence="12" key="1">
    <citation type="journal article" date="2020" name="mSystems">
        <title>Genome- and Community-Level Interaction Insights into Carbon Utilization and Element Cycling Functions of Hydrothermarchaeota in Hydrothermal Sediment.</title>
        <authorList>
            <person name="Zhou Z."/>
            <person name="Liu Y."/>
            <person name="Xu W."/>
            <person name="Pan J."/>
            <person name="Luo Z.H."/>
            <person name="Li M."/>
        </authorList>
    </citation>
    <scope>NUCLEOTIDE SEQUENCE [LARGE SCALE GENOMIC DNA]</scope>
    <source>
        <strain evidence="12">HyVt-505</strain>
    </source>
</reference>
<name>A0A832J7S1_9GAMM</name>
<dbReference type="EMBL" id="DRNF01000407">
    <property type="protein sequence ID" value="HHJ81259.1"/>
    <property type="molecule type" value="Genomic_DNA"/>
</dbReference>
<dbReference type="GO" id="GO:0032153">
    <property type="term" value="C:cell division site"/>
    <property type="evidence" value="ECO:0007669"/>
    <property type="project" value="TreeGrafter"/>
</dbReference>
<comment type="function">
    <text evidence="9">Activator of cell division through the inhibition of FtsZ GTPase activity, therefore promoting FtsZ assembly into bundles of protofilaments necessary for the formation of the division Z ring. It is recruited early at mid-cell but it is not essential for cell division.</text>
</comment>
<dbReference type="InterPro" id="IPR036192">
    <property type="entry name" value="Cell_div_ZapA-like_sf"/>
</dbReference>
<dbReference type="PANTHER" id="PTHR34981">
    <property type="entry name" value="CELL DIVISION PROTEIN ZAPA"/>
    <property type="match status" value="1"/>
</dbReference>
<evidence type="ECO:0000256" key="7">
    <source>
        <dbReference type="ARBA" id="ARBA00023210"/>
    </source>
</evidence>
<dbReference type="GO" id="GO:0005829">
    <property type="term" value="C:cytosol"/>
    <property type="evidence" value="ECO:0007669"/>
    <property type="project" value="TreeGrafter"/>
</dbReference>
<comment type="similarity">
    <text evidence="2">Belongs to the ZapA family. Type 1 subfamily.</text>
</comment>
<evidence type="ECO:0000256" key="2">
    <source>
        <dbReference type="ARBA" id="ARBA00010074"/>
    </source>
</evidence>
<comment type="subunit">
    <text evidence="10">Homodimer. Interacts with FtsZ.</text>
</comment>
<keyword evidence="8" id="KW-0131">Cell cycle</keyword>
<keyword evidence="6" id="KW-0175">Coiled coil</keyword>
<evidence type="ECO:0000256" key="11">
    <source>
        <dbReference type="ARBA" id="ARBA00033158"/>
    </source>
</evidence>
<accession>A0A832J7S1</accession>
<dbReference type="PANTHER" id="PTHR34981:SF1">
    <property type="entry name" value="CELL DIVISION PROTEIN ZAPA"/>
    <property type="match status" value="1"/>
</dbReference>
<sequence>MASEPTPVSVNILGKEYRVACPPEEREGLLQSAAFLDKKMREIRDRGRTSGSDNVAIMAALNITHELMQKQGQTEQIDNGLTVRVKNLQSKIEAALSSARQIEI</sequence>
<evidence type="ECO:0000256" key="8">
    <source>
        <dbReference type="ARBA" id="ARBA00023306"/>
    </source>
</evidence>
<evidence type="ECO:0000256" key="10">
    <source>
        <dbReference type="ARBA" id="ARBA00026068"/>
    </source>
</evidence>
<evidence type="ECO:0000256" key="4">
    <source>
        <dbReference type="ARBA" id="ARBA00022490"/>
    </source>
</evidence>
<comment type="subcellular location">
    <subcellularLocation>
        <location evidence="1">Cytoplasm</location>
    </subcellularLocation>
</comment>
<dbReference type="Gene3D" id="3.30.160.880">
    <property type="entry name" value="Cell division protein ZapA protomer, N-terminal domain"/>
    <property type="match status" value="1"/>
</dbReference>
<dbReference type="InterPro" id="IPR007838">
    <property type="entry name" value="Cell_div_ZapA-like"/>
</dbReference>
<dbReference type="GO" id="GO:0000921">
    <property type="term" value="P:septin ring assembly"/>
    <property type="evidence" value="ECO:0007669"/>
    <property type="project" value="TreeGrafter"/>
</dbReference>
<dbReference type="SUPFAM" id="SSF102829">
    <property type="entry name" value="Cell division protein ZapA-like"/>
    <property type="match status" value="1"/>
</dbReference>
<keyword evidence="7" id="KW-0717">Septation</keyword>
<keyword evidence="4" id="KW-0963">Cytoplasm</keyword>
<gene>
    <name evidence="12" type="ORF">ENJ65_06455</name>
</gene>
<evidence type="ECO:0000256" key="3">
    <source>
        <dbReference type="ARBA" id="ARBA00015195"/>
    </source>
</evidence>
<evidence type="ECO:0000256" key="6">
    <source>
        <dbReference type="ARBA" id="ARBA00023054"/>
    </source>
</evidence>
<dbReference type="Proteomes" id="UP000885832">
    <property type="component" value="Unassembled WGS sequence"/>
</dbReference>
<keyword evidence="5 12" id="KW-0132">Cell division</keyword>
<dbReference type="GO" id="GO:0000917">
    <property type="term" value="P:division septum assembly"/>
    <property type="evidence" value="ECO:0007669"/>
    <property type="project" value="UniProtKB-KW"/>
</dbReference>
<dbReference type="GO" id="GO:0030428">
    <property type="term" value="C:cell septum"/>
    <property type="evidence" value="ECO:0007669"/>
    <property type="project" value="TreeGrafter"/>
</dbReference>
<evidence type="ECO:0000256" key="5">
    <source>
        <dbReference type="ARBA" id="ARBA00022618"/>
    </source>
</evidence>
<dbReference type="InterPro" id="IPR042233">
    <property type="entry name" value="Cell_div_ZapA_N"/>
</dbReference>
<evidence type="ECO:0000256" key="9">
    <source>
        <dbReference type="ARBA" id="ARBA00024910"/>
    </source>
</evidence>
<dbReference type="GO" id="GO:0043093">
    <property type="term" value="P:FtsZ-dependent cytokinesis"/>
    <property type="evidence" value="ECO:0007669"/>
    <property type="project" value="TreeGrafter"/>
</dbReference>
<dbReference type="AlphaFoldDB" id="A0A832J7S1"/>
<protein>
    <recommendedName>
        <fullName evidence="3">Cell division protein ZapA</fullName>
    </recommendedName>
    <alternativeName>
        <fullName evidence="11">Z ring-associated protein ZapA</fullName>
    </alternativeName>
</protein>